<feature type="compositionally biased region" description="Basic residues" evidence="10">
    <location>
        <begin position="258"/>
        <end position="273"/>
    </location>
</feature>
<dbReference type="InterPro" id="IPR036420">
    <property type="entry name" value="BRCT_dom_sf"/>
</dbReference>
<dbReference type="PANTHER" id="PTHR23196:SF23">
    <property type="entry name" value="OS01G0939300 PROTEIN"/>
    <property type="match status" value="1"/>
</dbReference>
<dbReference type="GO" id="GO:0016787">
    <property type="term" value="F:hydrolase activity"/>
    <property type="evidence" value="ECO:0007669"/>
    <property type="project" value="UniProtKB-KW"/>
</dbReference>
<keyword evidence="6" id="KW-0227">DNA damage</keyword>
<keyword evidence="4" id="KW-0540">Nuclease</keyword>
<proteinExistence type="predicted"/>
<keyword evidence="9" id="KW-0539">Nucleus</keyword>
<dbReference type="Gene3D" id="3.30.70.270">
    <property type="match status" value="2"/>
</dbReference>
<dbReference type="FunFam" id="3.10.20.370:FF:000001">
    <property type="entry name" value="Retrovirus-related Pol polyprotein from transposon 17.6-like protein"/>
    <property type="match status" value="1"/>
</dbReference>
<evidence type="ECO:0000256" key="7">
    <source>
        <dbReference type="ARBA" id="ARBA00022801"/>
    </source>
</evidence>
<dbReference type="Pfam" id="PF17917">
    <property type="entry name" value="RT_RNaseH"/>
    <property type="match status" value="1"/>
</dbReference>
<evidence type="ECO:0000256" key="8">
    <source>
        <dbReference type="ARBA" id="ARBA00022918"/>
    </source>
</evidence>
<keyword evidence="2" id="KW-0808">Transferase</keyword>
<dbReference type="PANTHER" id="PTHR23196">
    <property type="entry name" value="PAX TRANSCRIPTION ACTIVATION DOMAIN INTERACTING PROTEIN"/>
    <property type="match status" value="1"/>
</dbReference>
<feature type="domain" description="BRCT" evidence="11">
    <location>
        <begin position="492"/>
        <end position="581"/>
    </location>
</feature>
<dbReference type="GO" id="GO:0006974">
    <property type="term" value="P:DNA damage response"/>
    <property type="evidence" value="ECO:0007669"/>
    <property type="project" value="UniProtKB-KW"/>
</dbReference>
<dbReference type="Pfam" id="PF16589">
    <property type="entry name" value="BRCT_2"/>
    <property type="match status" value="1"/>
</dbReference>
<evidence type="ECO:0000313" key="12">
    <source>
        <dbReference type="EMBL" id="KAK1669703.1"/>
    </source>
</evidence>
<dbReference type="CDD" id="cd09274">
    <property type="entry name" value="RNase_HI_RT_Ty3"/>
    <property type="match status" value="1"/>
</dbReference>
<dbReference type="CDD" id="cd18432">
    <property type="entry name" value="BRCT_PAXIP1_rpt6_like"/>
    <property type="match status" value="1"/>
</dbReference>
<feature type="compositionally biased region" description="Basic residues" evidence="10">
    <location>
        <begin position="454"/>
        <end position="466"/>
    </location>
</feature>
<feature type="region of interest" description="Disordered" evidence="10">
    <location>
        <begin position="415"/>
        <end position="471"/>
    </location>
</feature>
<comment type="caution">
    <text evidence="12">The sequence shown here is derived from an EMBL/GenBank/DDBJ whole genome shotgun (WGS) entry which is preliminary data.</text>
</comment>
<dbReference type="EMBL" id="JAUUTY010000003">
    <property type="protein sequence ID" value="KAK1669703.1"/>
    <property type="molecule type" value="Genomic_DNA"/>
</dbReference>
<feature type="compositionally biased region" description="Polar residues" evidence="10">
    <location>
        <begin position="246"/>
        <end position="257"/>
    </location>
</feature>
<dbReference type="AlphaFoldDB" id="A0AAD8T4E0"/>
<dbReference type="FunFam" id="3.30.70.270:FF:000026">
    <property type="entry name" value="Transposon Ty3-G Gag-Pol polyprotein"/>
    <property type="match status" value="1"/>
</dbReference>
<keyword evidence="7" id="KW-0378">Hydrolase</keyword>
<dbReference type="PROSITE" id="PS50172">
    <property type="entry name" value="BRCT"/>
    <property type="match status" value="1"/>
</dbReference>
<evidence type="ECO:0000256" key="10">
    <source>
        <dbReference type="SAM" id="MobiDB-lite"/>
    </source>
</evidence>
<dbReference type="Gene3D" id="3.40.50.10190">
    <property type="entry name" value="BRCT domain"/>
    <property type="match status" value="2"/>
</dbReference>
<evidence type="ECO:0000256" key="2">
    <source>
        <dbReference type="ARBA" id="ARBA00022679"/>
    </source>
</evidence>
<evidence type="ECO:0000256" key="4">
    <source>
        <dbReference type="ARBA" id="ARBA00022722"/>
    </source>
</evidence>
<protein>
    <recommendedName>
        <fullName evidence="11">BRCT domain-containing protein</fullName>
    </recommendedName>
</protein>
<organism evidence="12 13">
    <name type="scientific">Lolium multiflorum</name>
    <name type="common">Italian ryegrass</name>
    <name type="synonym">Lolium perenne subsp. multiflorum</name>
    <dbReference type="NCBI Taxonomy" id="4521"/>
    <lineage>
        <taxon>Eukaryota</taxon>
        <taxon>Viridiplantae</taxon>
        <taxon>Streptophyta</taxon>
        <taxon>Embryophyta</taxon>
        <taxon>Tracheophyta</taxon>
        <taxon>Spermatophyta</taxon>
        <taxon>Magnoliopsida</taxon>
        <taxon>Liliopsida</taxon>
        <taxon>Poales</taxon>
        <taxon>Poaceae</taxon>
        <taxon>BOP clade</taxon>
        <taxon>Pooideae</taxon>
        <taxon>Poodae</taxon>
        <taxon>Poeae</taxon>
        <taxon>Poeae Chloroplast Group 2 (Poeae type)</taxon>
        <taxon>Loliodinae</taxon>
        <taxon>Loliinae</taxon>
        <taxon>Lolium</taxon>
    </lineage>
</organism>
<sequence length="1249" mass="139863">MAAERERARLEYLNSQEPGDASQASAIDIVDMLLAEDDDTEAFHQTITVEPVSATKSVSTLGSKVAQCLAKRAGHSLTLEKAGIFDWFDTPNQDARIASNILRENAIVHVKNRISYFDSQRCGGYGSGTRAGAMLECIDEDLGMNCLKKPEPAAVTDDLYEAYDIGPNTQMAAEAMEALFNASPVSYNVMEHEHPENSLGKETKVDSVCPVNSPAQDQMLACLPQSSEGMTSQLTRLKVDDIEMTNGQSSIPLTNHPSKSKTRKNTKHMTGKAKTRIESGVVKGAINYQVSEIIMGSGADDSKIPCLLGKDARIHPKRKRTSMFTSGSTKVEFSKATRSTAERAKTAEVAKLSVAKPSTQFDQNTIKGMKMIHQSSFANLKASAANSADVSVRIIATRSKARGIQKETSDFNLLEGTFSTGTEKQSTSQQKDHESSSKNRAPLRELNSTESQSRTHKSKKAPKRGLLKSPGSRELASLFRDEVSPVLPSGRRRKRCMSSVRVLFSQSMDSETIKDQTKILAHFGLPVVTTISEATHFVAKKFARTRNMLEAMAMGIPVVTPSWLECCDGARCFIDEKKYIMRDTNKEKELHFSMPVSLSRACKKPLLEGRRVLITPNAKPSKELLKILVVAAGGKPLEKITASMMKNKSFEGVFVISCEQDCSICLPFVNNGLEIFDSELLLNGIVVQKLEFERVEQLASIALAPTNPLQQYLEDHESEVFREERNELDEIFLRQPILKHDLPVEDLGTTPPPKEDPVFDLKPLPDNLKYAYIDDKKTYPVIISAKLSDFEEERLLELLKKHRGAIGYTLDDLKGISPSICQHAINMEDDAKPRCEETNLVLNWEKCHFMVNEGIVLGHKISERGIEVDRAKVEAIEKMPYPKDVKGIRSILGHAGFYRRFIKDFSKISKPLTNLLQKDVPFVFDDDCKEAFETLKKALTTAPVVEPPDWNLPFEIMCDASDFAVGAVLGQRVDKKLNVIHYASKTLDAAQRNYATTEKELLTVVFACDKFRSYIVDSKVTVHTDHAAIRYLMEKKDAKPRLIRWVLLLQEFDLHIVDRKGADNPVADNLSRLENIAYDPIHVNDSFPNEQLAAIKMSSQGSSSEDYAMRRKRELLQDLDQGTFVGWAEEERFVTRRKEMDEGVKEEVKKMSSIKREREAVGSKPILVGSVNTRRSFSHNLQGPLPPAPSLNSFPAVEEALRVTDEFCDQYRVLRREVEILQEENNRLRRMLERFLTPIRVVPPSPPKE</sequence>
<dbReference type="InterPro" id="IPR051579">
    <property type="entry name" value="DDR_Transcriptional_Reg"/>
</dbReference>
<reference evidence="12" key="1">
    <citation type="submission" date="2023-07" db="EMBL/GenBank/DDBJ databases">
        <title>A chromosome-level genome assembly of Lolium multiflorum.</title>
        <authorList>
            <person name="Chen Y."/>
            <person name="Copetti D."/>
            <person name="Kolliker R."/>
            <person name="Studer B."/>
        </authorList>
    </citation>
    <scope>NUCLEOTIDE SEQUENCE</scope>
    <source>
        <strain evidence="12">02402/16</strain>
        <tissue evidence="12">Leaf</tissue>
    </source>
</reference>
<dbReference type="SMART" id="SM00292">
    <property type="entry name" value="BRCT"/>
    <property type="match status" value="1"/>
</dbReference>
<name>A0AAD8T4E0_LOLMU</name>
<keyword evidence="8" id="KW-0695">RNA-directed DNA polymerase</keyword>
<evidence type="ECO:0000256" key="6">
    <source>
        <dbReference type="ARBA" id="ARBA00022763"/>
    </source>
</evidence>
<dbReference type="Pfam" id="PF16770">
    <property type="entry name" value="RTT107_BRCT_5"/>
    <property type="match status" value="1"/>
</dbReference>
<comment type="subcellular location">
    <subcellularLocation>
        <location evidence="1">Nucleus</location>
    </subcellularLocation>
</comment>
<keyword evidence="3" id="KW-0548">Nucleotidyltransferase</keyword>
<feature type="region of interest" description="Disordered" evidence="10">
    <location>
        <begin position="246"/>
        <end position="273"/>
    </location>
</feature>
<dbReference type="InterPro" id="IPR041373">
    <property type="entry name" value="RT_RNaseH"/>
</dbReference>
<dbReference type="InterPro" id="IPR043502">
    <property type="entry name" value="DNA/RNA_pol_sf"/>
</dbReference>
<gene>
    <name evidence="12" type="ORF">QYE76_057862</name>
</gene>
<evidence type="ECO:0000256" key="9">
    <source>
        <dbReference type="ARBA" id="ARBA00023242"/>
    </source>
</evidence>
<evidence type="ECO:0000313" key="13">
    <source>
        <dbReference type="Proteomes" id="UP001231189"/>
    </source>
</evidence>
<feature type="compositionally biased region" description="Polar residues" evidence="10">
    <location>
        <begin position="417"/>
        <end position="429"/>
    </location>
</feature>
<keyword evidence="5" id="KW-0255">Endonuclease</keyword>
<keyword evidence="13" id="KW-1185">Reference proteome</keyword>
<dbReference type="SUPFAM" id="SSF52113">
    <property type="entry name" value="BRCT domain"/>
    <property type="match status" value="1"/>
</dbReference>
<dbReference type="SUPFAM" id="SSF56672">
    <property type="entry name" value="DNA/RNA polymerases"/>
    <property type="match status" value="1"/>
</dbReference>
<dbReference type="InterPro" id="IPR043128">
    <property type="entry name" value="Rev_trsase/Diguanyl_cyclase"/>
</dbReference>
<dbReference type="GO" id="GO:0005634">
    <property type="term" value="C:nucleus"/>
    <property type="evidence" value="ECO:0007669"/>
    <property type="project" value="UniProtKB-SubCell"/>
</dbReference>
<dbReference type="GO" id="GO:0003964">
    <property type="term" value="F:RNA-directed DNA polymerase activity"/>
    <property type="evidence" value="ECO:0007669"/>
    <property type="project" value="UniProtKB-KW"/>
</dbReference>
<evidence type="ECO:0000256" key="5">
    <source>
        <dbReference type="ARBA" id="ARBA00022759"/>
    </source>
</evidence>
<dbReference type="InterPro" id="IPR001357">
    <property type="entry name" value="BRCT_dom"/>
</dbReference>
<evidence type="ECO:0000256" key="3">
    <source>
        <dbReference type="ARBA" id="ARBA00022695"/>
    </source>
</evidence>
<accession>A0AAD8T4E0</accession>
<dbReference type="GO" id="GO:0004519">
    <property type="term" value="F:endonuclease activity"/>
    <property type="evidence" value="ECO:0007669"/>
    <property type="project" value="UniProtKB-KW"/>
</dbReference>
<dbReference type="Proteomes" id="UP001231189">
    <property type="component" value="Unassembled WGS sequence"/>
</dbReference>
<dbReference type="CDD" id="cd17744">
    <property type="entry name" value="BRCT_MDC1_rpt1"/>
    <property type="match status" value="1"/>
</dbReference>
<evidence type="ECO:0000259" key="11">
    <source>
        <dbReference type="PROSITE" id="PS50172"/>
    </source>
</evidence>
<evidence type="ECO:0000256" key="1">
    <source>
        <dbReference type="ARBA" id="ARBA00004123"/>
    </source>
</evidence>